<evidence type="ECO:0000256" key="6">
    <source>
        <dbReference type="ARBA" id="ARBA00022552"/>
    </source>
</evidence>
<dbReference type="InterPro" id="IPR006700">
    <property type="entry name" value="RsmE"/>
</dbReference>
<comment type="subcellular location">
    <subcellularLocation>
        <location evidence="1 12">Cytoplasm</location>
    </subcellularLocation>
</comment>
<dbReference type="Proteomes" id="UP000652567">
    <property type="component" value="Unassembled WGS sequence"/>
</dbReference>
<evidence type="ECO:0000256" key="10">
    <source>
        <dbReference type="ARBA" id="ARBA00025699"/>
    </source>
</evidence>
<dbReference type="GO" id="GO:0070042">
    <property type="term" value="F:rRNA (uridine-N3-)-methyltransferase activity"/>
    <property type="evidence" value="ECO:0007669"/>
    <property type="project" value="TreeGrafter"/>
</dbReference>
<comment type="caution">
    <text evidence="15">The sequence shown here is derived from an EMBL/GenBank/DDBJ whole genome shotgun (WGS) entry which is preliminary data.</text>
</comment>
<dbReference type="PANTHER" id="PTHR30027:SF3">
    <property type="entry name" value="16S RRNA (URACIL(1498)-N(3))-METHYLTRANSFERASE"/>
    <property type="match status" value="1"/>
</dbReference>
<evidence type="ECO:0000256" key="3">
    <source>
        <dbReference type="ARBA" id="ARBA00012328"/>
    </source>
</evidence>
<dbReference type="EC" id="2.1.1.193" evidence="3 12"/>
<accession>A0A928YUQ3</accession>
<feature type="domain" description="Ribosomal RNA small subunit methyltransferase E methyltransferase" evidence="13">
    <location>
        <begin position="75"/>
        <end position="235"/>
    </location>
</feature>
<evidence type="ECO:0000256" key="5">
    <source>
        <dbReference type="ARBA" id="ARBA00022490"/>
    </source>
</evidence>
<dbReference type="Gene3D" id="3.40.1280.10">
    <property type="match status" value="1"/>
</dbReference>
<dbReference type="InterPro" id="IPR015947">
    <property type="entry name" value="PUA-like_sf"/>
</dbReference>
<dbReference type="InterPro" id="IPR029028">
    <property type="entry name" value="Alpha/beta_knot_MTases"/>
</dbReference>
<keyword evidence="7 12" id="KW-0489">Methyltransferase</keyword>
<evidence type="ECO:0000256" key="7">
    <source>
        <dbReference type="ARBA" id="ARBA00022603"/>
    </source>
</evidence>
<keyword evidence="8 12" id="KW-0808">Transferase</keyword>
<dbReference type="EMBL" id="PRDL01000001">
    <property type="protein sequence ID" value="MBE8718961.1"/>
    <property type="molecule type" value="Genomic_DNA"/>
</dbReference>
<reference evidence="15" key="1">
    <citation type="submission" date="2018-07" db="EMBL/GenBank/DDBJ databases">
        <title>Genome assembly of strain Ka43.</title>
        <authorList>
            <person name="Kukolya J."/>
            <person name="Nagy I."/>
            <person name="Horvath B."/>
            <person name="Toth A."/>
        </authorList>
    </citation>
    <scope>NUCLEOTIDE SEQUENCE</scope>
    <source>
        <strain evidence="15">KB43</strain>
    </source>
</reference>
<organism evidence="15 16">
    <name type="scientific">Cellvibrio polysaccharolyticus</name>
    <dbReference type="NCBI Taxonomy" id="2082724"/>
    <lineage>
        <taxon>Bacteria</taxon>
        <taxon>Pseudomonadati</taxon>
        <taxon>Pseudomonadota</taxon>
        <taxon>Gammaproteobacteria</taxon>
        <taxon>Cellvibrionales</taxon>
        <taxon>Cellvibrionaceae</taxon>
        <taxon>Cellvibrio</taxon>
    </lineage>
</organism>
<dbReference type="CDD" id="cd18084">
    <property type="entry name" value="RsmE-like"/>
    <property type="match status" value="1"/>
</dbReference>
<dbReference type="Gene3D" id="2.40.240.20">
    <property type="entry name" value="Hypothetical PUA domain-like, domain 1"/>
    <property type="match status" value="1"/>
</dbReference>
<dbReference type="InterPro" id="IPR046887">
    <property type="entry name" value="RsmE_PUA-like"/>
</dbReference>
<evidence type="ECO:0000256" key="2">
    <source>
        <dbReference type="ARBA" id="ARBA00005528"/>
    </source>
</evidence>
<keyword evidence="6 12" id="KW-0698">rRNA processing</keyword>
<keyword evidence="5 12" id="KW-0963">Cytoplasm</keyword>
<evidence type="ECO:0000256" key="1">
    <source>
        <dbReference type="ARBA" id="ARBA00004496"/>
    </source>
</evidence>
<dbReference type="NCBIfam" id="NF008692">
    <property type="entry name" value="PRK11713.1-5"/>
    <property type="match status" value="1"/>
</dbReference>
<evidence type="ECO:0000256" key="12">
    <source>
        <dbReference type="PIRNR" id="PIRNR015601"/>
    </source>
</evidence>
<feature type="domain" description="Ribosomal RNA small subunit methyltransferase E PUA-like" evidence="14">
    <location>
        <begin position="25"/>
        <end position="66"/>
    </location>
</feature>
<dbReference type="Pfam" id="PF04452">
    <property type="entry name" value="Methyltrans_RNA"/>
    <property type="match status" value="1"/>
</dbReference>
<evidence type="ECO:0000313" key="15">
    <source>
        <dbReference type="EMBL" id="MBE8718961.1"/>
    </source>
</evidence>
<dbReference type="GO" id="GO:0005737">
    <property type="term" value="C:cytoplasm"/>
    <property type="evidence" value="ECO:0007669"/>
    <property type="project" value="UniProtKB-SubCell"/>
</dbReference>
<evidence type="ECO:0000256" key="11">
    <source>
        <dbReference type="ARBA" id="ARBA00047944"/>
    </source>
</evidence>
<comment type="similarity">
    <text evidence="2 12">Belongs to the RNA methyltransferase RsmE family.</text>
</comment>
<dbReference type="PIRSF" id="PIRSF015601">
    <property type="entry name" value="MTase_slr0722"/>
    <property type="match status" value="1"/>
</dbReference>
<dbReference type="NCBIfam" id="TIGR00046">
    <property type="entry name" value="RsmE family RNA methyltransferase"/>
    <property type="match status" value="1"/>
</dbReference>
<name>A0A928YUQ3_9GAMM</name>
<evidence type="ECO:0000256" key="8">
    <source>
        <dbReference type="ARBA" id="ARBA00022679"/>
    </source>
</evidence>
<dbReference type="InterPro" id="IPR029026">
    <property type="entry name" value="tRNA_m1G_MTases_N"/>
</dbReference>
<evidence type="ECO:0000259" key="13">
    <source>
        <dbReference type="Pfam" id="PF04452"/>
    </source>
</evidence>
<comment type="function">
    <text evidence="10 12">Specifically methylates the N3 position of the uracil ring of uridine 1498 (m3U1498) in 16S rRNA. Acts on the fully assembled 30S ribosomal subunit.</text>
</comment>
<evidence type="ECO:0000256" key="4">
    <source>
        <dbReference type="ARBA" id="ARBA00013673"/>
    </source>
</evidence>
<evidence type="ECO:0000259" key="14">
    <source>
        <dbReference type="Pfam" id="PF20260"/>
    </source>
</evidence>
<comment type="catalytic activity">
    <reaction evidence="11 12">
        <text>uridine(1498) in 16S rRNA + S-adenosyl-L-methionine = N(3)-methyluridine(1498) in 16S rRNA + S-adenosyl-L-homocysteine + H(+)</text>
        <dbReference type="Rhea" id="RHEA:42920"/>
        <dbReference type="Rhea" id="RHEA-COMP:10283"/>
        <dbReference type="Rhea" id="RHEA-COMP:10284"/>
        <dbReference type="ChEBI" id="CHEBI:15378"/>
        <dbReference type="ChEBI" id="CHEBI:57856"/>
        <dbReference type="ChEBI" id="CHEBI:59789"/>
        <dbReference type="ChEBI" id="CHEBI:65315"/>
        <dbReference type="ChEBI" id="CHEBI:74502"/>
        <dbReference type="EC" id="2.1.1.193"/>
    </reaction>
</comment>
<dbReference type="Pfam" id="PF20260">
    <property type="entry name" value="PUA_4"/>
    <property type="match status" value="1"/>
</dbReference>
<keyword evidence="9 12" id="KW-0949">S-adenosyl-L-methionine</keyword>
<dbReference type="SUPFAM" id="SSF88697">
    <property type="entry name" value="PUA domain-like"/>
    <property type="match status" value="1"/>
</dbReference>
<dbReference type="AlphaFoldDB" id="A0A928YUQ3"/>
<proteinExistence type="inferred from homology"/>
<protein>
    <recommendedName>
        <fullName evidence="4 12">Ribosomal RNA small subunit methyltransferase E</fullName>
        <ecNumber evidence="3 12">2.1.1.193</ecNumber>
    </recommendedName>
</protein>
<dbReference type="RefSeq" id="WP_193911946.1">
    <property type="nucleotide sequence ID" value="NZ_PRDL01000001.1"/>
</dbReference>
<keyword evidence="16" id="KW-1185">Reference proteome</keyword>
<evidence type="ECO:0000256" key="9">
    <source>
        <dbReference type="ARBA" id="ARBA00022691"/>
    </source>
</evidence>
<sequence>MRIPRIYTTSLPVSGNTLALEEGPSHHLGKVLRMQPGRELVLFNGQGGEFQAVISAVNKKTVEVDVGEYREDDRESPLPLELAIGISKGERMDWVLQKATELGVTRISLLQTERTEVRLNGERLDKKMEHWQNIIVSACEQCQRNRLPTLNPPVEVARWLDTVEATHRFVLHHRDNQGLPEAQQSNSVALLIGPEGGLSETEIDQALEKQFQPLTLGPRVLRTETAPLVAISLVQYRWGDFRS</sequence>
<dbReference type="InterPro" id="IPR046886">
    <property type="entry name" value="RsmE_MTase_dom"/>
</dbReference>
<gene>
    <name evidence="15" type="ORF">C4F51_17435</name>
</gene>
<dbReference type="SUPFAM" id="SSF75217">
    <property type="entry name" value="alpha/beta knot"/>
    <property type="match status" value="1"/>
</dbReference>
<evidence type="ECO:0000313" key="16">
    <source>
        <dbReference type="Proteomes" id="UP000652567"/>
    </source>
</evidence>
<dbReference type="GO" id="GO:0070475">
    <property type="term" value="P:rRNA base methylation"/>
    <property type="evidence" value="ECO:0007669"/>
    <property type="project" value="TreeGrafter"/>
</dbReference>
<dbReference type="PANTHER" id="PTHR30027">
    <property type="entry name" value="RIBOSOMAL RNA SMALL SUBUNIT METHYLTRANSFERASE E"/>
    <property type="match status" value="1"/>
</dbReference>